<dbReference type="AlphaFoldDB" id="A0A5M8RVK3"/>
<name>A0A5M8RVK3_9BACI</name>
<accession>A0A5M8RVK3</accession>
<reference evidence="1 2" key="1">
    <citation type="submission" date="2018-08" db="EMBL/GenBank/DDBJ databases">
        <title>Bacillus phenotypic plasticity.</title>
        <authorList>
            <person name="Hurtado E."/>
        </authorList>
    </citation>
    <scope>NUCLEOTIDE SEQUENCE [LARGE SCALE GENOMIC DNA]</scope>
    <source>
        <strain evidence="1 2">427</strain>
    </source>
</reference>
<dbReference type="EMBL" id="QSND01000001">
    <property type="protein sequence ID" value="KAA6452677.1"/>
    <property type="molecule type" value="Genomic_DNA"/>
</dbReference>
<dbReference type="RefSeq" id="WP_009328353.1">
    <property type="nucleotide sequence ID" value="NZ_JARMMH010000029.1"/>
</dbReference>
<evidence type="ECO:0000313" key="2">
    <source>
        <dbReference type="Proteomes" id="UP000324326"/>
    </source>
</evidence>
<dbReference type="Proteomes" id="UP000324326">
    <property type="component" value="Unassembled WGS sequence"/>
</dbReference>
<organism evidence="1 2">
    <name type="scientific">Bacillus swezeyi</name>
    <dbReference type="NCBI Taxonomy" id="1925020"/>
    <lineage>
        <taxon>Bacteria</taxon>
        <taxon>Bacillati</taxon>
        <taxon>Bacillota</taxon>
        <taxon>Bacilli</taxon>
        <taxon>Bacillales</taxon>
        <taxon>Bacillaceae</taxon>
        <taxon>Bacillus</taxon>
    </lineage>
</organism>
<proteinExistence type="predicted"/>
<evidence type="ECO:0000313" key="1">
    <source>
        <dbReference type="EMBL" id="KAA6452677.1"/>
    </source>
</evidence>
<protein>
    <submittedName>
        <fullName evidence="1">Uncharacterized protein</fullName>
    </submittedName>
</protein>
<comment type="caution">
    <text evidence="1">The sequence shown here is derived from an EMBL/GenBank/DDBJ whole genome shotgun (WGS) entry which is preliminary data.</text>
</comment>
<gene>
    <name evidence="1" type="ORF">DX927_00145</name>
</gene>
<sequence>MNEMDLIHAFKSMLMVAREYELKIDEKYEELENVLLEEYDLEVVHTMDHDMMDSMENVYQLLNK</sequence>